<evidence type="ECO:0000256" key="1">
    <source>
        <dbReference type="ARBA" id="ARBA00023125"/>
    </source>
</evidence>
<dbReference type="InterPro" id="IPR011991">
    <property type="entry name" value="ArsR-like_HTH"/>
</dbReference>
<evidence type="ECO:0000313" key="3">
    <source>
        <dbReference type="EMBL" id="KZE82547.1"/>
    </source>
</evidence>
<dbReference type="InterPro" id="IPR036390">
    <property type="entry name" value="WH_DNA-bd_sf"/>
</dbReference>
<dbReference type="SMART" id="SM00418">
    <property type="entry name" value="HTH_ARSR"/>
    <property type="match status" value="1"/>
</dbReference>
<evidence type="ECO:0000313" key="4">
    <source>
        <dbReference type="Proteomes" id="UP000076563"/>
    </source>
</evidence>
<dbReference type="eggNOG" id="COG0640">
    <property type="taxonomic scope" value="Bacteria"/>
</dbReference>
<keyword evidence="1" id="KW-0238">DNA-binding</keyword>
<reference evidence="4" key="1">
    <citation type="submission" date="2016-01" db="EMBL/GenBank/DDBJ databases">
        <title>Draft genome of Chromobacterium sp. F49.</title>
        <authorList>
            <person name="Hong K.W."/>
        </authorList>
    </citation>
    <scope>NUCLEOTIDE SEQUENCE [LARGE SCALE GENOMIC DNA]</scope>
    <source>
        <strain evidence="4">M63</strain>
    </source>
</reference>
<dbReference type="GO" id="GO:0003700">
    <property type="term" value="F:DNA-binding transcription factor activity"/>
    <property type="evidence" value="ECO:0007669"/>
    <property type="project" value="InterPro"/>
</dbReference>
<dbReference type="InterPro" id="IPR001845">
    <property type="entry name" value="HTH_ArsR_DNA-bd_dom"/>
</dbReference>
<dbReference type="NCBIfam" id="NF005061">
    <property type="entry name" value="PRK06474.1"/>
    <property type="match status" value="1"/>
</dbReference>
<dbReference type="Gene3D" id="1.10.10.10">
    <property type="entry name" value="Winged helix-like DNA-binding domain superfamily/Winged helix DNA-binding domain"/>
    <property type="match status" value="1"/>
</dbReference>
<protein>
    <submittedName>
        <fullName evidence="3">Transcriptional regulator</fullName>
    </submittedName>
</protein>
<sequence length="185" mass="20975">MKDSKADLILHPVRFRILGLLVGGRRMSALEMVQALPDIPQATLYRHLNKLYKGGVLMVADERQVRGTVEKMYALPDKQAVLSAADLAHADRDDNLRYFMTFVASLVDDYGRYLQQPSFDLEADGVGYRQVPLYLTDEEFAEFAQALRPLIREAMTKSPESGRRRRLFTTIIIPEPQASDSEGKE</sequence>
<dbReference type="AlphaFoldDB" id="A0A163ZWA2"/>
<dbReference type="CDD" id="cd00090">
    <property type="entry name" value="HTH_ARSR"/>
    <property type="match status" value="1"/>
</dbReference>
<name>A0A163ZWA2_9BACL</name>
<dbReference type="Pfam" id="PF12840">
    <property type="entry name" value="HTH_20"/>
    <property type="match status" value="1"/>
</dbReference>
<dbReference type="InterPro" id="IPR036388">
    <property type="entry name" value="WH-like_DNA-bd_sf"/>
</dbReference>
<organism evidence="3 4">
    <name type="scientific">Paenibacillus elgii</name>
    <dbReference type="NCBI Taxonomy" id="189691"/>
    <lineage>
        <taxon>Bacteria</taxon>
        <taxon>Bacillati</taxon>
        <taxon>Bacillota</taxon>
        <taxon>Bacilli</taxon>
        <taxon>Bacillales</taxon>
        <taxon>Paenibacillaceae</taxon>
        <taxon>Paenibacillus</taxon>
    </lineage>
</organism>
<keyword evidence="4" id="KW-1185">Reference proteome</keyword>
<dbReference type="STRING" id="1007103.GCA_000213315_04661"/>
<dbReference type="EMBL" id="LQRA01000035">
    <property type="protein sequence ID" value="KZE82547.1"/>
    <property type="molecule type" value="Genomic_DNA"/>
</dbReference>
<proteinExistence type="predicted"/>
<gene>
    <name evidence="3" type="ORF">AV654_08605</name>
</gene>
<dbReference type="SUPFAM" id="SSF46785">
    <property type="entry name" value="Winged helix' DNA-binding domain"/>
    <property type="match status" value="1"/>
</dbReference>
<comment type="caution">
    <text evidence="3">The sequence shown here is derived from an EMBL/GenBank/DDBJ whole genome shotgun (WGS) entry which is preliminary data.</text>
</comment>
<dbReference type="RefSeq" id="WP_063178374.1">
    <property type="nucleotide sequence ID" value="NZ_LQRA01000035.1"/>
</dbReference>
<dbReference type="OrthoDB" id="5949858at2"/>
<dbReference type="Gene3D" id="6.10.140.2180">
    <property type="match status" value="1"/>
</dbReference>
<dbReference type="GO" id="GO:0003677">
    <property type="term" value="F:DNA binding"/>
    <property type="evidence" value="ECO:0007669"/>
    <property type="project" value="UniProtKB-KW"/>
</dbReference>
<feature type="domain" description="HTH arsR-type" evidence="2">
    <location>
        <begin position="8"/>
        <end position="89"/>
    </location>
</feature>
<evidence type="ECO:0000259" key="2">
    <source>
        <dbReference type="SMART" id="SM00418"/>
    </source>
</evidence>
<dbReference type="Proteomes" id="UP000076563">
    <property type="component" value="Unassembled WGS sequence"/>
</dbReference>
<accession>A0A163ZWA2</accession>